<dbReference type="AlphaFoldDB" id="A0A8H5HE63"/>
<organism evidence="2 3">
    <name type="scientific">Collybiopsis confluens</name>
    <dbReference type="NCBI Taxonomy" id="2823264"/>
    <lineage>
        <taxon>Eukaryota</taxon>
        <taxon>Fungi</taxon>
        <taxon>Dikarya</taxon>
        <taxon>Basidiomycota</taxon>
        <taxon>Agaricomycotina</taxon>
        <taxon>Agaricomycetes</taxon>
        <taxon>Agaricomycetidae</taxon>
        <taxon>Agaricales</taxon>
        <taxon>Marasmiineae</taxon>
        <taxon>Omphalotaceae</taxon>
        <taxon>Collybiopsis</taxon>
    </lineage>
</organism>
<dbReference type="OrthoDB" id="2796825at2759"/>
<sequence>MSNSFSTQEDAASLWYEQSNYIATHLAAVGYGVHVAVFSIVTYITLKKRWKRPSSDQVWIGWLVFNTLLFAFGTINMACSIRFNQNAWINDREYPGGPFAYMIEQQAAPVLTLGNTAAVLASCLADALLLYRMAILWDYIWYIVIPPALFYIACVILSLLTVVQIALPTSWKPLSLPVWIILMILPMWLTALIAGRILYQKARVEEAIGKKEAQAYTGSAAIVIESALPFTLISIVLLGLFGDNNTGQNLFVALMVQIELIYECIAPEMIILRVILGRAWTRKTLARGSGGSNLPVHSQIEFASGGDSSHTVNSITRSDNGDASLPVSYLYQKEPSGVDFHGADI</sequence>
<feature type="transmembrane region" description="Helical" evidence="1">
    <location>
        <begin position="22"/>
        <end position="46"/>
    </location>
</feature>
<protein>
    <submittedName>
        <fullName evidence="2">Uncharacterized protein</fullName>
    </submittedName>
</protein>
<feature type="transmembrane region" description="Helical" evidence="1">
    <location>
        <begin position="58"/>
        <end position="83"/>
    </location>
</feature>
<proteinExistence type="predicted"/>
<dbReference type="Proteomes" id="UP000518752">
    <property type="component" value="Unassembled WGS sequence"/>
</dbReference>
<keyword evidence="3" id="KW-1185">Reference proteome</keyword>
<keyword evidence="1" id="KW-0812">Transmembrane</keyword>
<feature type="transmembrane region" description="Helical" evidence="1">
    <location>
        <begin position="220"/>
        <end position="242"/>
    </location>
</feature>
<reference evidence="2 3" key="1">
    <citation type="journal article" date="2020" name="ISME J.">
        <title>Uncovering the hidden diversity of litter-decomposition mechanisms in mushroom-forming fungi.</title>
        <authorList>
            <person name="Floudas D."/>
            <person name="Bentzer J."/>
            <person name="Ahren D."/>
            <person name="Johansson T."/>
            <person name="Persson P."/>
            <person name="Tunlid A."/>
        </authorList>
    </citation>
    <scope>NUCLEOTIDE SEQUENCE [LARGE SCALE GENOMIC DNA]</scope>
    <source>
        <strain evidence="2 3">CBS 406.79</strain>
    </source>
</reference>
<evidence type="ECO:0000256" key="1">
    <source>
        <dbReference type="SAM" id="Phobius"/>
    </source>
</evidence>
<name>A0A8H5HE63_9AGAR</name>
<keyword evidence="1" id="KW-0472">Membrane</keyword>
<feature type="transmembrane region" description="Helical" evidence="1">
    <location>
        <begin position="254"/>
        <end position="276"/>
    </location>
</feature>
<feature type="transmembrane region" description="Helical" evidence="1">
    <location>
        <begin position="141"/>
        <end position="167"/>
    </location>
</feature>
<comment type="caution">
    <text evidence="2">The sequence shown here is derived from an EMBL/GenBank/DDBJ whole genome shotgun (WGS) entry which is preliminary data.</text>
</comment>
<evidence type="ECO:0000313" key="3">
    <source>
        <dbReference type="Proteomes" id="UP000518752"/>
    </source>
</evidence>
<accession>A0A8H5HE63</accession>
<evidence type="ECO:0000313" key="2">
    <source>
        <dbReference type="EMBL" id="KAF5381871.1"/>
    </source>
</evidence>
<gene>
    <name evidence="2" type="ORF">D9757_008369</name>
</gene>
<feature type="transmembrane region" description="Helical" evidence="1">
    <location>
        <begin position="179"/>
        <end position="199"/>
    </location>
</feature>
<keyword evidence="1" id="KW-1133">Transmembrane helix</keyword>
<dbReference type="EMBL" id="JAACJN010000056">
    <property type="protein sequence ID" value="KAF5381871.1"/>
    <property type="molecule type" value="Genomic_DNA"/>
</dbReference>